<dbReference type="InterPro" id="IPR010916">
    <property type="entry name" value="TonB_box_CS"/>
</dbReference>
<dbReference type="PANTHER" id="PTHR46825:SF11">
    <property type="entry name" value="PENICILLIN-BINDING PROTEIN 4"/>
    <property type="match status" value="1"/>
</dbReference>
<dbReference type="InterPro" id="IPR012338">
    <property type="entry name" value="Beta-lactam/transpept-like"/>
</dbReference>
<dbReference type="PROSITE" id="PS00430">
    <property type="entry name" value="TONB_DEPENDENT_REC_1"/>
    <property type="match status" value="1"/>
</dbReference>
<dbReference type="GO" id="GO:0016787">
    <property type="term" value="F:hydrolase activity"/>
    <property type="evidence" value="ECO:0007669"/>
    <property type="project" value="UniProtKB-KW"/>
</dbReference>
<dbReference type="RefSeq" id="WP_117895434.1">
    <property type="nucleotide sequence ID" value="NZ_CABJCV010000015.1"/>
</dbReference>
<dbReference type="GO" id="GO:0016020">
    <property type="term" value="C:membrane"/>
    <property type="evidence" value="ECO:0007669"/>
    <property type="project" value="UniProtKB-SubCell"/>
</dbReference>
<name>A0A412FW52_9FIRM</name>
<dbReference type="Proteomes" id="UP000284178">
    <property type="component" value="Unassembled WGS sequence"/>
</dbReference>
<dbReference type="AlphaFoldDB" id="A0A412FW52"/>
<gene>
    <name evidence="5" type="ORF">DWY25_12085</name>
</gene>
<comment type="caution">
    <text evidence="5">The sequence shown here is derived from an EMBL/GenBank/DDBJ whole genome shotgun (WGS) entry which is preliminary data.</text>
</comment>
<dbReference type="Gene3D" id="3.40.710.10">
    <property type="entry name" value="DD-peptidase/beta-lactamase superfamily"/>
    <property type="match status" value="1"/>
</dbReference>
<reference evidence="5 6" key="1">
    <citation type="submission" date="2018-08" db="EMBL/GenBank/DDBJ databases">
        <title>A genome reference for cultivated species of the human gut microbiota.</title>
        <authorList>
            <person name="Zou Y."/>
            <person name="Xue W."/>
            <person name="Luo G."/>
        </authorList>
    </citation>
    <scope>NUCLEOTIDE SEQUENCE [LARGE SCALE GENOMIC DNA]</scope>
    <source>
        <strain evidence="5 6">AF24-29</strain>
    </source>
</reference>
<dbReference type="GeneID" id="83016133"/>
<organism evidence="5 6">
    <name type="scientific">Holdemania filiformis</name>
    <dbReference type="NCBI Taxonomy" id="61171"/>
    <lineage>
        <taxon>Bacteria</taxon>
        <taxon>Bacillati</taxon>
        <taxon>Bacillota</taxon>
        <taxon>Erysipelotrichia</taxon>
        <taxon>Erysipelotrichales</taxon>
        <taxon>Erysipelotrichaceae</taxon>
        <taxon>Holdemania</taxon>
    </lineage>
</organism>
<keyword evidence="6" id="KW-1185">Reference proteome</keyword>
<sequence>MKKWKCLLALLIMASGCTAQPQPTPSSEPAPDTAGLTQTADQLAEMLVSQLGAASVQYALMDGDTILVSGQKGVFAKGSDQALSADDQYAIGSVSKVFTAAAVMKLQEEGKLKLDQPVAELLPEFTMADERYSEITVRMLLNHSAGLPGSTFDEGFVFTPSTTAHDTFLETLKTMRLQADPGAYSVYSNDCYVLAELVVEKVSGQDFTSYLRSQFLEPLGMTRTQTPVENVDFSAMPKVYSASQPEREIPADIVSVIGTGGLFSTAEDLCRWGQAFMPGSPVLSADSLSAMSENEAAKGIWPSEEANSLDYGLGWDSVALAPFAQGGIQALTKGGDTMYSHANFTVVPEYGLTCVVLSSGGLSSYNQMMAATLLEQALLEKGAISEALPHYQLPSVPETIPAIPDEVKDYAGLYADSTSLYRIDFTDEGMLNFTVEQMPDTPTPLTHVGEGKFLLPSPMTNQLFSFEEKGGNTYLKVEAVTEISGLGYTAATVYYAMKVEENPLSDTVKSAWQQRSATSYLLLSEDASSQIYEMILPVAPAPISTFAEGYVNAHRIVDENRAEAIVQIPGSGSRDQFDYQFFTKDGIEYLQAGGDVYVSAEAAKILEDGLTVTIGEDGYTQWLSIPAELEGKTLTVSTEADGVFVYNPAMLCQYNRVTDGDQPVTLPAGGYLGLAGDPQAMFTITISD</sequence>
<feature type="signal peptide" evidence="3">
    <location>
        <begin position="1"/>
        <end position="19"/>
    </location>
</feature>
<protein>
    <submittedName>
        <fullName evidence="5">Class A beta-lactamase-related serine hydrolase</fullName>
    </submittedName>
</protein>
<evidence type="ECO:0000256" key="3">
    <source>
        <dbReference type="SAM" id="SignalP"/>
    </source>
</evidence>
<evidence type="ECO:0000259" key="4">
    <source>
        <dbReference type="Pfam" id="PF00144"/>
    </source>
</evidence>
<keyword evidence="5" id="KW-0378">Hydrolase</keyword>
<dbReference type="PROSITE" id="PS51257">
    <property type="entry name" value="PROKAR_LIPOPROTEIN"/>
    <property type="match status" value="1"/>
</dbReference>
<dbReference type="SUPFAM" id="SSF56601">
    <property type="entry name" value="beta-lactamase/transpeptidase-like"/>
    <property type="match status" value="1"/>
</dbReference>
<feature type="chain" id="PRO_5038339636" evidence="3">
    <location>
        <begin position="20"/>
        <end position="688"/>
    </location>
</feature>
<dbReference type="EMBL" id="QRUP01000015">
    <property type="protein sequence ID" value="RGR72387.1"/>
    <property type="molecule type" value="Genomic_DNA"/>
</dbReference>
<comment type="subcellular location">
    <subcellularLocation>
        <location evidence="1">Membrane</location>
    </subcellularLocation>
</comment>
<dbReference type="Pfam" id="PF00144">
    <property type="entry name" value="Beta-lactamase"/>
    <property type="match status" value="1"/>
</dbReference>
<evidence type="ECO:0000313" key="6">
    <source>
        <dbReference type="Proteomes" id="UP000284178"/>
    </source>
</evidence>
<evidence type="ECO:0000256" key="2">
    <source>
        <dbReference type="ARBA" id="ARBA00023136"/>
    </source>
</evidence>
<accession>A0A412FW52</accession>
<dbReference type="InterPro" id="IPR050491">
    <property type="entry name" value="AmpC-like"/>
</dbReference>
<evidence type="ECO:0000313" key="5">
    <source>
        <dbReference type="EMBL" id="RGR72387.1"/>
    </source>
</evidence>
<keyword evidence="3" id="KW-0732">Signal</keyword>
<proteinExistence type="predicted"/>
<evidence type="ECO:0000256" key="1">
    <source>
        <dbReference type="ARBA" id="ARBA00004370"/>
    </source>
</evidence>
<dbReference type="PANTHER" id="PTHR46825">
    <property type="entry name" value="D-ALANYL-D-ALANINE-CARBOXYPEPTIDASE/ENDOPEPTIDASE AMPH"/>
    <property type="match status" value="1"/>
</dbReference>
<dbReference type="InterPro" id="IPR001466">
    <property type="entry name" value="Beta-lactam-related"/>
</dbReference>
<feature type="domain" description="Beta-lactamase-related" evidence="4">
    <location>
        <begin position="42"/>
        <end position="367"/>
    </location>
</feature>
<keyword evidence="2" id="KW-0472">Membrane</keyword>